<dbReference type="OrthoDB" id="5295335at2759"/>
<dbReference type="EMBL" id="ML987191">
    <property type="protein sequence ID" value="KAF2252747.1"/>
    <property type="molecule type" value="Genomic_DNA"/>
</dbReference>
<accession>A0A6A6IRF2</accession>
<gene>
    <name evidence="2" type="ORF">BU26DRAFT_515207</name>
</gene>
<sequence>MVFEHVSDAQAAVAVGLLTVLAGYIGSDIAPDTLIERMLWPQRSNNGFGARSTLKYACLLPAGGPLHRLALKTMDTFFKHSLHKGAGRGHMLGTAFFPDTGIAYKMHPGNGQPAEDELVRNGLLVRILKCIPYIASDSNDDQAATTRVRQQITVSHLELFNFETIPPQGAITLDDDVVNAKTLFAIVATELPAIILALLVSATWSSLAGLLFLAPLVLKVVAALTTIEREDLIIPHDREKASWDDVAMHPKFEIHIPGEGFQVVSGPAELVLPFFRHYGHPIRCRWREITQMLIIAATGFCYPTTAALMVLFMPLQVQTVWAAYQVYVIFAMLAARYGEGELWGTTEERVGKALVESEKYAGEGMVVLKNRTGEMVGMRLKRTVHGSYSAGKTQVARIVSS</sequence>
<feature type="transmembrane region" description="Helical" evidence="1">
    <location>
        <begin position="321"/>
        <end position="338"/>
    </location>
</feature>
<keyword evidence="1" id="KW-0472">Membrane</keyword>
<keyword evidence="3" id="KW-1185">Reference proteome</keyword>
<dbReference type="GeneID" id="54581340"/>
<dbReference type="Proteomes" id="UP000800094">
    <property type="component" value="Unassembled WGS sequence"/>
</dbReference>
<dbReference type="RefSeq" id="XP_033687751.1">
    <property type="nucleotide sequence ID" value="XM_033828010.1"/>
</dbReference>
<protein>
    <submittedName>
        <fullName evidence="2">Uncharacterized protein</fullName>
    </submittedName>
</protein>
<name>A0A6A6IRF2_9PLEO</name>
<organism evidence="2 3">
    <name type="scientific">Trematosphaeria pertusa</name>
    <dbReference type="NCBI Taxonomy" id="390896"/>
    <lineage>
        <taxon>Eukaryota</taxon>
        <taxon>Fungi</taxon>
        <taxon>Dikarya</taxon>
        <taxon>Ascomycota</taxon>
        <taxon>Pezizomycotina</taxon>
        <taxon>Dothideomycetes</taxon>
        <taxon>Pleosporomycetidae</taxon>
        <taxon>Pleosporales</taxon>
        <taxon>Massarineae</taxon>
        <taxon>Trematosphaeriaceae</taxon>
        <taxon>Trematosphaeria</taxon>
    </lineage>
</organism>
<keyword evidence="1" id="KW-0812">Transmembrane</keyword>
<proteinExistence type="predicted"/>
<reference evidence="2" key="1">
    <citation type="journal article" date="2020" name="Stud. Mycol.">
        <title>101 Dothideomycetes genomes: a test case for predicting lifestyles and emergence of pathogens.</title>
        <authorList>
            <person name="Haridas S."/>
            <person name="Albert R."/>
            <person name="Binder M."/>
            <person name="Bloem J."/>
            <person name="Labutti K."/>
            <person name="Salamov A."/>
            <person name="Andreopoulos B."/>
            <person name="Baker S."/>
            <person name="Barry K."/>
            <person name="Bills G."/>
            <person name="Bluhm B."/>
            <person name="Cannon C."/>
            <person name="Castanera R."/>
            <person name="Culley D."/>
            <person name="Daum C."/>
            <person name="Ezra D."/>
            <person name="Gonzalez J."/>
            <person name="Henrissat B."/>
            <person name="Kuo A."/>
            <person name="Liang C."/>
            <person name="Lipzen A."/>
            <person name="Lutzoni F."/>
            <person name="Magnuson J."/>
            <person name="Mondo S."/>
            <person name="Nolan M."/>
            <person name="Ohm R."/>
            <person name="Pangilinan J."/>
            <person name="Park H.-J."/>
            <person name="Ramirez L."/>
            <person name="Alfaro M."/>
            <person name="Sun H."/>
            <person name="Tritt A."/>
            <person name="Yoshinaga Y."/>
            <person name="Zwiers L.-H."/>
            <person name="Turgeon B."/>
            <person name="Goodwin S."/>
            <person name="Spatafora J."/>
            <person name="Crous P."/>
            <person name="Grigoriev I."/>
        </authorList>
    </citation>
    <scope>NUCLEOTIDE SEQUENCE</scope>
    <source>
        <strain evidence="2">CBS 122368</strain>
    </source>
</reference>
<dbReference type="AlphaFoldDB" id="A0A6A6IRF2"/>
<keyword evidence="1" id="KW-1133">Transmembrane helix</keyword>
<evidence type="ECO:0000313" key="2">
    <source>
        <dbReference type="EMBL" id="KAF2252747.1"/>
    </source>
</evidence>
<evidence type="ECO:0000256" key="1">
    <source>
        <dbReference type="SAM" id="Phobius"/>
    </source>
</evidence>
<feature type="transmembrane region" description="Helical" evidence="1">
    <location>
        <begin position="293"/>
        <end position="315"/>
    </location>
</feature>
<evidence type="ECO:0000313" key="3">
    <source>
        <dbReference type="Proteomes" id="UP000800094"/>
    </source>
</evidence>